<accession>A0A199W720</accession>
<dbReference type="GO" id="GO:0009867">
    <property type="term" value="P:jasmonic acid mediated signaling pathway"/>
    <property type="evidence" value="ECO:0007669"/>
    <property type="project" value="TreeGrafter"/>
</dbReference>
<organism evidence="7 8">
    <name type="scientific">Ananas comosus</name>
    <name type="common">Pineapple</name>
    <name type="synonym">Ananas ananas</name>
    <dbReference type="NCBI Taxonomy" id="4615"/>
    <lineage>
        <taxon>Eukaryota</taxon>
        <taxon>Viridiplantae</taxon>
        <taxon>Streptophyta</taxon>
        <taxon>Embryophyta</taxon>
        <taxon>Tracheophyta</taxon>
        <taxon>Spermatophyta</taxon>
        <taxon>Magnoliopsida</taxon>
        <taxon>Liliopsida</taxon>
        <taxon>Poales</taxon>
        <taxon>Bromeliaceae</taxon>
        <taxon>Bromelioideae</taxon>
        <taxon>Ananas</taxon>
    </lineage>
</organism>
<evidence type="ECO:0000313" key="8">
    <source>
        <dbReference type="Proteomes" id="UP000092600"/>
    </source>
</evidence>
<name>A0A199W720_ANACO</name>
<dbReference type="AlphaFoldDB" id="A0A199W720"/>
<evidence type="ECO:0000259" key="6">
    <source>
        <dbReference type="Pfam" id="PF16135"/>
    </source>
</evidence>
<dbReference type="GO" id="GO:0005634">
    <property type="term" value="C:nucleus"/>
    <property type="evidence" value="ECO:0007669"/>
    <property type="project" value="UniProtKB-SubCell"/>
</dbReference>
<evidence type="ECO:0000313" key="10">
    <source>
        <dbReference type="RefSeq" id="XP_020096060.1"/>
    </source>
</evidence>
<evidence type="ECO:0000256" key="3">
    <source>
        <dbReference type="ARBA" id="ARBA00023242"/>
    </source>
</evidence>
<dbReference type="InterPro" id="IPR032308">
    <property type="entry name" value="TDBD"/>
</dbReference>
<dbReference type="Gramene" id="Aco006735.1.mrna1">
    <property type="protein sequence ID" value="Aco006735.1.mrna1"/>
    <property type="gene ID" value="Aco006735.1.path1"/>
</dbReference>
<evidence type="ECO:0000256" key="2">
    <source>
        <dbReference type="ARBA" id="ARBA00006081"/>
    </source>
</evidence>
<feature type="region of interest" description="Disordered" evidence="5">
    <location>
        <begin position="336"/>
        <end position="377"/>
    </location>
</feature>
<dbReference type="InterPro" id="IPR031307">
    <property type="entry name" value="Ninja_fam"/>
</dbReference>
<feature type="region of interest" description="Disordered" evidence="5">
    <location>
        <begin position="1"/>
        <end position="166"/>
    </location>
</feature>
<reference evidence="10 11" key="2">
    <citation type="submission" date="2025-04" db="UniProtKB">
        <authorList>
            <consortium name="RefSeq"/>
        </authorList>
    </citation>
    <scope>IDENTIFICATION</scope>
    <source>
        <tissue evidence="10 11">Leaf</tissue>
    </source>
</reference>
<dbReference type="Proteomes" id="UP000092600">
    <property type="component" value="Unassembled WGS sequence"/>
</dbReference>
<dbReference type="OrthoDB" id="1936656at2759"/>
<dbReference type="Pfam" id="PF16135">
    <property type="entry name" value="TDBD"/>
    <property type="match status" value="1"/>
</dbReference>
<comment type="function">
    <text evidence="4">Acts as a negative regulator of abscisic acid (ABA) response.</text>
</comment>
<evidence type="ECO:0000256" key="1">
    <source>
        <dbReference type="ARBA" id="ARBA00004123"/>
    </source>
</evidence>
<dbReference type="GeneID" id="109715460"/>
<keyword evidence="3 4" id="KW-0539">Nucleus</keyword>
<feature type="compositionally biased region" description="Basic and acidic residues" evidence="5">
    <location>
        <begin position="23"/>
        <end position="37"/>
    </location>
</feature>
<dbReference type="RefSeq" id="XP_020096060.1">
    <property type="nucleotide sequence ID" value="XM_020240471.1"/>
</dbReference>
<feature type="compositionally biased region" description="Low complexity" evidence="5">
    <location>
        <begin position="7"/>
        <end position="19"/>
    </location>
</feature>
<comment type="subcellular location">
    <subcellularLocation>
        <location evidence="1 4">Nucleus</location>
    </subcellularLocation>
</comment>
<gene>
    <name evidence="10 11 12" type="primary">LOC109715460</name>
    <name evidence="7" type="ORF">ACMD2_04056</name>
</gene>
<dbReference type="Proteomes" id="UP000515123">
    <property type="component" value="Linkage group 1"/>
</dbReference>
<dbReference type="PANTHER" id="PTHR31413:SF12">
    <property type="entry name" value="AFP HOMOLOG 2"/>
    <property type="match status" value="1"/>
</dbReference>
<evidence type="ECO:0000256" key="4">
    <source>
        <dbReference type="RuleBase" id="RU369029"/>
    </source>
</evidence>
<evidence type="ECO:0000256" key="5">
    <source>
        <dbReference type="SAM" id="MobiDB-lite"/>
    </source>
</evidence>
<feature type="compositionally biased region" description="Acidic residues" evidence="5">
    <location>
        <begin position="151"/>
        <end position="160"/>
    </location>
</feature>
<feature type="compositionally biased region" description="Polar residues" evidence="5">
    <location>
        <begin position="80"/>
        <end position="96"/>
    </location>
</feature>
<dbReference type="RefSeq" id="XP_020096068.1">
    <property type="nucleotide sequence ID" value="XM_020240479.1"/>
</dbReference>
<protein>
    <recommendedName>
        <fullName evidence="4">Ninja-family protein</fullName>
    </recommendedName>
    <alternativeName>
        <fullName evidence="4">ABI-binding protein</fullName>
    </alternativeName>
</protein>
<feature type="compositionally biased region" description="Polar residues" evidence="5">
    <location>
        <begin position="38"/>
        <end position="55"/>
    </location>
</feature>
<dbReference type="PANTHER" id="PTHR31413">
    <property type="entry name" value="AFP HOMOLOG 2"/>
    <property type="match status" value="1"/>
</dbReference>
<dbReference type="STRING" id="4615.A0A199W720"/>
<sequence>MEDENGLELSLGLSFGGSSAKSKAKDPTSDPKSEEGSSNKGHVNSSDIHFTSFFQAKTEKSDPIPQPQRSFWTDLGKSPIASSSNTEHVGQSQNPIFQELWMPANKGNDTDEERSSLNKRKMPSEDINFQIKHQKRNSHVSINTGDGSTGENEDVGESEVEGSSSWLVSQSEVSTKRSDVHNYKIADKQLGSESNSEIGKVAYGIPLSFQAVNVMTVPYPVPFKVASASGTAAAAPFNSSCVMQYMPLSTGEKPVGGQGGNAGNLQVAFGYPSMQLPTLETNPFWTLGRKEQGDGTFESQNVEDDKRKSDGPIQLPRIPSPALAFEAKTLELVKGSNKQAVDAGPSSAAQAEEENKGNNTTLKQKEAANEPALESTSHISSFIKPGIAANLKFGGSGSRPDLPWVSTTGPGPNGKTISGVTYKYNENQVKIVCACHATHMSPEEFVKHASTDGPNQEDNNNNNMNAASFPAGHHPAASAQN</sequence>
<reference evidence="7 8" key="1">
    <citation type="journal article" date="2016" name="DNA Res.">
        <title>The draft genome of MD-2 pineapple using hybrid error correction of long reads.</title>
        <authorList>
            <person name="Redwan R.M."/>
            <person name="Saidin A."/>
            <person name="Kumar S.V."/>
        </authorList>
    </citation>
    <scope>NUCLEOTIDE SEQUENCE [LARGE SCALE GENOMIC DNA]</scope>
    <source>
        <strain evidence="8">cv. MD2</strain>
        <tissue evidence="7">Leaf</tissue>
    </source>
</reference>
<dbReference type="RefSeq" id="XP_020096077.1">
    <property type="nucleotide sequence ID" value="XM_020240488.1"/>
</dbReference>
<evidence type="ECO:0000313" key="9">
    <source>
        <dbReference type="Proteomes" id="UP000515123"/>
    </source>
</evidence>
<evidence type="ECO:0000313" key="7">
    <source>
        <dbReference type="EMBL" id="OAY85114.1"/>
    </source>
</evidence>
<feature type="domain" description="Tify" evidence="6">
    <location>
        <begin position="429"/>
        <end position="452"/>
    </location>
</feature>
<proteinExistence type="inferred from homology"/>
<keyword evidence="9" id="KW-1185">Reference proteome</keyword>
<comment type="similarity">
    <text evidence="2 4">Belongs to the Ninja family.</text>
</comment>
<evidence type="ECO:0000313" key="12">
    <source>
        <dbReference type="RefSeq" id="XP_020096077.1"/>
    </source>
</evidence>
<evidence type="ECO:0000313" key="11">
    <source>
        <dbReference type="RefSeq" id="XP_020096068.1"/>
    </source>
</evidence>
<dbReference type="EMBL" id="LSRQ01000122">
    <property type="protein sequence ID" value="OAY85114.1"/>
    <property type="molecule type" value="Genomic_DNA"/>
</dbReference>
<feature type="region of interest" description="Disordered" evidence="5">
    <location>
        <begin position="286"/>
        <end position="319"/>
    </location>
</feature>
<dbReference type="GO" id="GO:0045892">
    <property type="term" value="P:negative regulation of DNA-templated transcription"/>
    <property type="evidence" value="ECO:0007669"/>
    <property type="project" value="TreeGrafter"/>
</dbReference>
<feature type="region of interest" description="Disordered" evidence="5">
    <location>
        <begin position="447"/>
        <end position="481"/>
    </location>
</feature>